<evidence type="ECO:0000313" key="1">
    <source>
        <dbReference type="EMBL" id="NGY04201.1"/>
    </source>
</evidence>
<organism evidence="1 2">
    <name type="scientific">Solimonas terrae</name>
    <dbReference type="NCBI Taxonomy" id="1396819"/>
    <lineage>
        <taxon>Bacteria</taxon>
        <taxon>Pseudomonadati</taxon>
        <taxon>Pseudomonadota</taxon>
        <taxon>Gammaproteobacteria</taxon>
        <taxon>Nevskiales</taxon>
        <taxon>Nevskiaceae</taxon>
        <taxon>Solimonas</taxon>
    </lineage>
</organism>
<evidence type="ECO:0000313" key="2">
    <source>
        <dbReference type="Proteomes" id="UP000472676"/>
    </source>
</evidence>
<protein>
    <submittedName>
        <fullName evidence="1">SRPBCC family protein</fullName>
    </submittedName>
</protein>
<dbReference type="AlphaFoldDB" id="A0A6M2BPP5"/>
<dbReference type="RefSeq" id="WP_166252965.1">
    <property type="nucleotide sequence ID" value="NZ_JAAMOW010000002.1"/>
</dbReference>
<reference evidence="1 2" key="1">
    <citation type="journal article" date="2014" name="Int. J. Syst. Evol. Microbiol.">
        <title>Solimonas terrae sp. nov., isolated from soil.</title>
        <authorList>
            <person name="Kim S.J."/>
            <person name="Moon J.Y."/>
            <person name="Weon H.Y."/>
            <person name="Ahn J.H."/>
            <person name="Chen W.M."/>
            <person name="Kwon S.W."/>
        </authorList>
    </citation>
    <scope>NUCLEOTIDE SEQUENCE [LARGE SCALE GENOMIC DNA]</scope>
    <source>
        <strain evidence="1 2">KIS83-12</strain>
    </source>
</reference>
<keyword evidence="2" id="KW-1185">Reference proteome</keyword>
<sequence length="136" mass="15219">MASIQREALINASTAQVWDAVRDVGALHDRLVPGFVVDTVVDGEVRTVCFGNGLRVRERIVDVDDARRRIAWSVLDAPQLRYHHASLQLFDDAGRCRAVWIADLLPDELASRIATMIEQGLMAMQRAHERTATADR</sequence>
<accession>A0A6M2BPP5</accession>
<comment type="caution">
    <text evidence="1">The sequence shown here is derived from an EMBL/GenBank/DDBJ whole genome shotgun (WGS) entry which is preliminary data.</text>
</comment>
<dbReference type="Proteomes" id="UP000472676">
    <property type="component" value="Unassembled WGS sequence"/>
</dbReference>
<dbReference type="SUPFAM" id="SSF55961">
    <property type="entry name" value="Bet v1-like"/>
    <property type="match status" value="1"/>
</dbReference>
<name>A0A6M2BPP5_9GAMM</name>
<dbReference type="Pfam" id="PF10604">
    <property type="entry name" value="Polyketide_cyc2"/>
    <property type="match status" value="1"/>
</dbReference>
<proteinExistence type="predicted"/>
<gene>
    <name evidence="1" type="ORF">G7Y85_05450</name>
</gene>
<dbReference type="InterPro" id="IPR019587">
    <property type="entry name" value="Polyketide_cyclase/dehydratase"/>
</dbReference>
<dbReference type="InterPro" id="IPR023393">
    <property type="entry name" value="START-like_dom_sf"/>
</dbReference>
<dbReference type="Gene3D" id="3.30.530.20">
    <property type="match status" value="1"/>
</dbReference>
<dbReference type="EMBL" id="JAAMOW010000002">
    <property type="protein sequence ID" value="NGY04201.1"/>
    <property type="molecule type" value="Genomic_DNA"/>
</dbReference>
<dbReference type="CDD" id="cd07821">
    <property type="entry name" value="PYR_PYL_RCAR_like"/>
    <property type="match status" value="1"/>
</dbReference>